<protein>
    <submittedName>
        <fullName evidence="7">LysE/ArgO family amino acid transporter</fullName>
    </submittedName>
</protein>
<feature type="transmembrane region" description="Helical" evidence="6">
    <location>
        <begin position="146"/>
        <end position="167"/>
    </location>
</feature>
<evidence type="ECO:0000256" key="5">
    <source>
        <dbReference type="ARBA" id="ARBA00023136"/>
    </source>
</evidence>
<evidence type="ECO:0000256" key="6">
    <source>
        <dbReference type="SAM" id="Phobius"/>
    </source>
</evidence>
<keyword evidence="5 6" id="KW-0472">Membrane</keyword>
<feature type="transmembrane region" description="Helical" evidence="6">
    <location>
        <begin position="38"/>
        <end position="61"/>
    </location>
</feature>
<feature type="transmembrane region" description="Helical" evidence="6">
    <location>
        <begin position="73"/>
        <end position="94"/>
    </location>
</feature>
<evidence type="ECO:0000256" key="2">
    <source>
        <dbReference type="ARBA" id="ARBA00022475"/>
    </source>
</evidence>
<dbReference type="Proteomes" id="UP001501787">
    <property type="component" value="Unassembled WGS sequence"/>
</dbReference>
<comment type="subcellular location">
    <subcellularLocation>
        <location evidence="1">Cell membrane</location>
        <topology evidence="1">Multi-pass membrane protein</topology>
    </subcellularLocation>
</comment>
<evidence type="ECO:0000313" key="7">
    <source>
        <dbReference type="EMBL" id="GAA0321691.1"/>
    </source>
</evidence>
<feature type="transmembrane region" description="Helical" evidence="6">
    <location>
        <begin position="179"/>
        <end position="199"/>
    </location>
</feature>
<dbReference type="InterPro" id="IPR001123">
    <property type="entry name" value="LeuE-type"/>
</dbReference>
<evidence type="ECO:0000313" key="8">
    <source>
        <dbReference type="Proteomes" id="UP001501787"/>
    </source>
</evidence>
<dbReference type="PANTHER" id="PTHR30086:SF20">
    <property type="entry name" value="ARGININE EXPORTER PROTEIN ARGO-RELATED"/>
    <property type="match status" value="1"/>
</dbReference>
<evidence type="ECO:0000256" key="1">
    <source>
        <dbReference type="ARBA" id="ARBA00004651"/>
    </source>
</evidence>
<dbReference type="Pfam" id="PF01810">
    <property type="entry name" value="LysE"/>
    <property type="match status" value="1"/>
</dbReference>
<dbReference type="RefSeq" id="WP_201505100.1">
    <property type="nucleotide sequence ID" value="NZ_BAAAFR010000005.1"/>
</dbReference>
<sequence>MINTTDYISGMLLGLSLIIAIGSQNAFVLKQGLKREHIFFICLFCALSDAILISAGVAGFGAVTARYPHLVDMARIAGALFLLVYGLQSLYASWRTSHALTVEGQVVTSLKKSLLLCFGFTWLNPHVYLDTLVLMGMVSTGASSKVVFASGAVTASFVFFFALGYGARLLRPLFAAPKAWNILDALVGILMLYLSWHLYHSS</sequence>
<evidence type="ECO:0000256" key="3">
    <source>
        <dbReference type="ARBA" id="ARBA00022692"/>
    </source>
</evidence>
<dbReference type="EMBL" id="BAAAFR010000005">
    <property type="protein sequence ID" value="GAA0321691.1"/>
    <property type="molecule type" value="Genomic_DNA"/>
</dbReference>
<organism evidence="7 8">
    <name type="scientific">Psychrobacter aestuarii</name>
    <dbReference type="NCBI Taxonomy" id="556327"/>
    <lineage>
        <taxon>Bacteria</taxon>
        <taxon>Pseudomonadati</taxon>
        <taxon>Pseudomonadota</taxon>
        <taxon>Gammaproteobacteria</taxon>
        <taxon>Moraxellales</taxon>
        <taxon>Moraxellaceae</taxon>
        <taxon>Psychrobacter</taxon>
    </lineage>
</organism>
<keyword evidence="3 6" id="KW-0812">Transmembrane</keyword>
<evidence type="ECO:0000256" key="4">
    <source>
        <dbReference type="ARBA" id="ARBA00022989"/>
    </source>
</evidence>
<feature type="transmembrane region" description="Helical" evidence="6">
    <location>
        <begin position="6"/>
        <end position="26"/>
    </location>
</feature>
<keyword evidence="8" id="KW-1185">Reference proteome</keyword>
<dbReference type="PANTHER" id="PTHR30086">
    <property type="entry name" value="ARGININE EXPORTER PROTEIN ARGO"/>
    <property type="match status" value="1"/>
</dbReference>
<proteinExistence type="predicted"/>
<accession>A0ABP3FQB2</accession>
<keyword evidence="2" id="KW-1003">Cell membrane</keyword>
<gene>
    <name evidence="7" type="ORF">GCM10009129_19410</name>
</gene>
<name>A0ABP3FQB2_9GAMM</name>
<feature type="transmembrane region" description="Helical" evidence="6">
    <location>
        <begin position="114"/>
        <end position="134"/>
    </location>
</feature>
<reference evidence="8" key="1">
    <citation type="journal article" date="2019" name="Int. J. Syst. Evol. Microbiol.">
        <title>The Global Catalogue of Microorganisms (GCM) 10K type strain sequencing project: providing services to taxonomists for standard genome sequencing and annotation.</title>
        <authorList>
            <consortium name="The Broad Institute Genomics Platform"/>
            <consortium name="The Broad Institute Genome Sequencing Center for Infectious Disease"/>
            <person name="Wu L."/>
            <person name="Ma J."/>
        </authorList>
    </citation>
    <scope>NUCLEOTIDE SEQUENCE [LARGE SCALE GENOMIC DNA]</scope>
    <source>
        <strain evidence="8">JCM 16343</strain>
    </source>
</reference>
<keyword evidence="4 6" id="KW-1133">Transmembrane helix</keyword>
<comment type="caution">
    <text evidence="7">The sequence shown here is derived from an EMBL/GenBank/DDBJ whole genome shotgun (WGS) entry which is preliminary data.</text>
</comment>